<comment type="caution">
    <text evidence="1">The sequence shown here is derived from an EMBL/GenBank/DDBJ whole genome shotgun (WGS) entry which is preliminary data.</text>
</comment>
<organism evidence="1 2">
    <name type="scientific">Phytophthora oleae</name>
    <dbReference type="NCBI Taxonomy" id="2107226"/>
    <lineage>
        <taxon>Eukaryota</taxon>
        <taxon>Sar</taxon>
        <taxon>Stramenopiles</taxon>
        <taxon>Oomycota</taxon>
        <taxon>Peronosporomycetes</taxon>
        <taxon>Peronosporales</taxon>
        <taxon>Peronosporaceae</taxon>
        <taxon>Phytophthora</taxon>
    </lineage>
</organism>
<evidence type="ECO:0000313" key="2">
    <source>
        <dbReference type="Proteomes" id="UP001632037"/>
    </source>
</evidence>
<accession>A0ABD3FY80</accession>
<keyword evidence="2" id="KW-1185">Reference proteome</keyword>
<evidence type="ECO:0000313" key="1">
    <source>
        <dbReference type="EMBL" id="KAL3670616.1"/>
    </source>
</evidence>
<name>A0ABD3FY80_9STRA</name>
<gene>
    <name evidence="1" type="ORF">V7S43_003808</name>
</gene>
<proteinExistence type="predicted"/>
<protein>
    <submittedName>
        <fullName evidence="1">Uncharacterized protein</fullName>
    </submittedName>
</protein>
<dbReference type="Proteomes" id="UP001632037">
    <property type="component" value="Unassembled WGS sequence"/>
</dbReference>
<dbReference type="AlphaFoldDB" id="A0ABD3FY80"/>
<dbReference type="EMBL" id="JBIMZQ010000006">
    <property type="protein sequence ID" value="KAL3670616.1"/>
    <property type="molecule type" value="Genomic_DNA"/>
</dbReference>
<sequence>MVAIQVLEAKNLRRILKRRTRIEMMNEMLGFKGLANLVKNTSQDASMVFQRLLHETDELFVGIDSLFVNKGMDKLAFTGHSRATDLEILNGVYYEMLQKRELPFDRQSTARAVWECFRNLGEANLRGVGSSTAVLNTHTHTMEDDGDTLRRSFFAVISGVGDIEGTYTHNTRGVIATTTLQVVLEDGVDGASTTVMKVYFSAEREGQAAKEDPTTEMAFAAWDEVVPRFPVDVETSALDNILSNFASAPMTLV</sequence>
<reference evidence="1 2" key="1">
    <citation type="submission" date="2024-09" db="EMBL/GenBank/DDBJ databases">
        <title>Genome sequencing and assembly of Phytophthora oleae, isolate VK10A, causative agent of rot of olive drupes.</title>
        <authorList>
            <person name="Conti Taguali S."/>
            <person name="Riolo M."/>
            <person name="La Spada F."/>
            <person name="Cacciola S.O."/>
            <person name="Dionisio G."/>
        </authorList>
    </citation>
    <scope>NUCLEOTIDE SEQUENCE [LARGE SCALE GENOMIC DNA]</scope>
    <source>
        <strain evidence="1 2">VK10A</strain>
    </source>
</reference>